<feature type="domain" description="TauD/TfdA-like" evidence="4">
    <location>
        <begin position="24"/>
        <end position="318"/>
    </location>
</feature>
<comment type="caution">
    <text evidence="5">The sequence shown here is derived from an EMBL/GenBank/DDBJ whole genome shotgun (WGS) entry which is preliminary data.</text>
</comment>
<dbReference type="Proteomes" id="UP001262410">
    <property type="component" value="Unassembled WGS sequence"/>
</dbReference>
<organism evidence="5 6">
    <name type="scientific">Inquilinus ginsengisoli</name>
    <dbReference type="NCBI Taxonomy" id="363840"/>
    <lineage>
        <taxon>Bacteria</taxon>
        <taxon>Pseudomonadati</taxon>
        <taxon>Pseudomonadota</taxon>
        <taxon>Alphaproteobacteria</taxon>
        <taxon>Rhodospirillales</taxon>
        <taxon>Rhodospirillaceae</taxon>
        <taxon>Inquilinus</taxon>
    </lineage>
</organism>
<dbReference type="Pfam" id="PF02668">
    <property type="entry name" value="TauD"/>
    <property type="match status" value="1"/>
</dbReference>
<keyword evidence="2" id="KW-0560">Oxidoreductase</keyword>
<evidence type="ECO:0000313" key="5">
    <source>
        <dbReference type="EMBL" id="MDR6287819.1"/>
    </source>
</evidence>
<evidence type="ECO:0000256" key="3">
    <source>
        <dbReference type="ARBA" id="ARBA00023194"/>
    </source>
</evidence>
<dbReference type="GO" id="GO:0051213">
    <property type="term" value="F:dioxygenase activity"/>
    <property type="evidence" value="ECO:0007669"/>
    <property type="project" value="UniProtKB-KW"/>
</dbReference>
<evidence type="ECO:0000256" key="1">
    <source>
        <dbReference type="ARBA" id="ARBA00001954"/>
    </source>
</evidence>
<dbReference type="InterPro" id="IPR042098">
    <property type="entry name" value="TauD-like_sf"/>
</dbReference>
<keyword evidence="6" id="KW-1185">Reference proteome</keyword>
<dbReference type="InterPro" id="IPR050411">
    <property type="entry name" value="AlphaKG_dependent_hydroxylases"/>
</dbReference>
<keyword evidence="3" id="KW-0045">Antibiotic biosynthesis</keyword>
<dbReference type="SUPFAM" id="SSF51197">
    <property type="entry name" value="Clavaminate synthase-like"/>
    <property type="match status" value="1"/>
</dbReference>
<evidence type="ECO:0000313" key="6">
    <source>
        <dbReference type="Proteomes" id="UP001262410"/>
    </source>
</evidence>
<protein>
    <submittedName>
        <fullName evidence="5">Alpha-ketoglutarate-dependent taurine dioxygenase</fullName>
    </submittedName>
</protein>
<sequence>MDAVNTSTLTVRPLRDGAALPLLVEAAAGTVPSLIEALPEIREVADRHLLGHGGLLFRGFALDGAAAFQGFAAGFGHPLLTYEFGSTPRSKVTQGVYTSTEYPPHQHIPLHNEQAYTRDWPMKIWFYCQQAAPEGGETPIADSRAIYRDMPEALRDRFADKGLMYVRNYGNGLDVSWQQVFDTESRDVVEAYCRRHGIECEWKQDGELRTRQVCQGAMAHPVTGEMVWFNQAHLFHVSNLEPEVRATLLELVDEPDLPRNVYYGDGSAIEDEALEVVRGVLEAHKVTFPWRSGDVVMLDNMLTAHARAPFKGPRKVIVAMAEAHGLR</sequence>
<name>A0ABU1JIE3_9PROT</name>
<dbReference type="EMBL" id="JAVDPW010000001">
    <property type="protein sequence ID" value="MDR6287819.1"/>
    <property type="molecule type" value="Genomic_DNA"/>
</dbReference>
<evidence type="ECO:0000259" key="4">
    <source>
        <dbReference type="Pfam" id="PF02668"/>
    </source>
</evidence>
<dbReference type="RefSeq" id="WP_309791732.1">
    <property type="nucleotide sequence ID" value="NZ_JAVDPW010000001.1"/>
</dbReference>
<accession>A0ABU1JIE3</accession>
<dbReference type="PANTHER" id="PTHR10696:SF56">
    <property type="entry name" value="TAUD_TFDA-LIKE DOMAIN-CONTAINING PROTEIN"/>
    <property type="match status" value="1"/>
</dbReference>
<keyword evidence="5" id="KW-0223">Dioxygenase</keyword>
<dbReference type="Gene3D" id="3.60.130.10">
    <property type="entry name" value="Clavaminate synthase-like"/>
    <property type="match status" value="1"/>
</dbReference>
<comment type="cofactor">
    <cofactor evidence="1">
        <name>Fe(2+)</name>
        <dbReference type="ChEBI" id="CHEBI:29033"/>
    </cofactor>
</comment>
<reference evidence="5 6" key="1">
    <citation type="submission" date="2023-07" db="EMBL/GenBank/DDBJ databases">
        <title>Sorghum-associated microbial communities from plants grown in Nebraska, USA.</title>
        <authorList>
            <person name="Schachtman D."/>
        </authorList>
    </citation>
    <scope>NUCLEOTIDE SEQUENCE [LARGE SCALE GENOMIC DNA]</scope>
    <source>
        <strain evidence="5 6">584</strain>
    </source>
</reference>
<evidence type="ECO:0000256" key="2">
    <source>
        <dbReference type="ARBA" id="ARBA00023002"/>
    </source>
</evidence>
<gene>
    <name evidence="5" type="ORF">E9232_000318</name>
</gene>
<dbReference type="InterPro" id="IPR003819">
    <property type="entry name" value="TauD/TfdA-like"/>
</dbReference>
<proteinExistence type="predicted"/>
<dbReference type="PANTHER" id="PTHR10696">
    <property type="entry name" value="GAMMA-BUTYROBETAINE HYDROXYLASE-RELATED"/>
    <property type="match status" value="1"/>
</dbReference>